<sequence>MAREFAKAFYKSKQWQQCRRAYIAKRRLLDGGLCETCHQEPGYIVHHKIVLTPENIRDPEVALNHSNLAYECKTCHDLHEGHGVGWSRPLLCGFDGNGEPVDLRQL</sequence>
<dbReference type="SUPFAM" id="SSF48695">
    <property type="entry name" value="Multiheme cytochromes"/>
    <property type="match status" value="1"/>
</dbReference>
<dbReference type="EMBL" id="DWZJ01000106">
    <property type="protein sequence ID" value="HJB14350.1"/>
    <property type="molecule type" value="Genomic_DNA"/>
</dbReference>
<reference evidence="1" key="2">
    <citation type="submission" date="2021-04" db="EMBL/GenBank/DDBJ databases">
        <authorList>
            <person name="Gilroy R."/>
        </authorList>
    </citation>
    <scope>NUCLEOTIDE SEQUENCE</scope>
    <source>
        <strain evidence="1">ChiBcec18-1249</strain>
    </source>
</reference>
<name>A0A9D2LLK9_9FIRM</name>
<gene>
    <name evidence="1" type="ORF">H9787_11665</name>
</gene>
<protein>
    <recommendedName>
        <fullName evidence="3">HNH endonuclease</fullName>
    </recommendedName>
</protein>
<dbReference type="AlphaFoldDB" id="A0A9D2LLK9"/>
<proteinExistence type="predicted"/>
<dbReference type="InterPro" id="IPR036280">
    <property type="entry name" value="Multihaem_cyt_sf"/>
</dbReference>
<evidence type="ECO:0000313" key="1">
    <source>
        <dbReference type="EMBL" id="HJB14350.1"/>
    </source>
</evidence>
<organism evidence="1 2">
    <name type="scientific">Candidatus Oscillibacter excrementigallinarum</name>
    <dbReference type="NCBI Taxonomy" id="2838716"/>
    <lineage>
        <taxon>Bacteria</taxon>
        <taxon>Bacillati</taxon>
        <taxon>Bacillota</taxon>
        <taxon>Clostridia</taxon>
        <taxon>Eubacteriales</taxon>
        <taxon>Oscillospiraceae</taxon>
        <taxon>Oscillibacter</taxon>
    </lineage>
</organism>
<comment type="caution">
    <text evidence="1">The sequence shown here is derived from an EMBL/GenBank/DDBJ whole genome shotgun (WGS) entry which is preliminary data.</text>
</comment>
<dbReference type="Proteomes" id="UP000823824">
    <property type="component" value="Unassembled WGS sequence"/>
</dbReference>
<evidence type="ECO:0008006" key="3">
    <source>
        <dbReference type="Google" id="ProtNLM"/>
    </source>
</evidence>
<reference evidence="1" key="1">
    <citation type="journal article" date="2021" name="PeerJ">
        <title>Extensive microbial diversity within the chicken gut microbiome revealed by metagenomics and culture.</title>
        <authorList>
            <person name="Gilroy R."/>
            <person name="Ravi A."/>
            <person name="Getino M."/>
            <person name="Pursley I."/>
            <person name="Horton D.L."/>
            <person name="Alikhan N.F."/>
            <person name="Baker D."/>
            <person name="Gharbi K."/>
            <person name="Hall N."/>
            <person name="Watson M."/>
            <person name="Adriaenssens E.M."/>
            <person name="Foster-Nyarko E."/>
            <person name="Jarju S."/>
            <person name="Secka A."/>
            <person name="Antonio M."/>
            <person name="Oren A."/>
            <person name="Chaudhuri R.R."/>
            <person name="La Ragione R."/>
            <person name="Hildebrand F."/>
            <person name="Pallen M.J."/>
        </authorList>
    </citation>
    <scope>NUCLEOTIDE SEQUENCE</scope>
    <source>
        <strain evidence="1">ChiBcec18-1249</strain>
    </source>
</reference>
<accession>A0A9D2LLK9</accession>
<evidence type="ECO:0000313" key="2">
    <source>
        <dbReference type="Proteomes" id="UP000823824"/>
    </source>
</evidence>